<protein>
    <submittedName>
        <fullName evidence="1">Uncharacterized protein</fullName>
    </submittedName>
</protein>
<organism evidence="1 2">
    <name type="scientific">Sinimarinibacterium flocculans</name>
    <dbReference type="NCBI Taxonomy" id="985250"/>
    <lineage>
        <taxon>Bacteria</taxon>
        <taxon>Pseudomonadati</taxon>
        <taxon>Pseudomonadota</taxon>
        <taxon>Gammaproteobacteria</taxon>
        <taxon>Nevskiales</taxon>
        <taxon>Nevskiaceae</taxon>
        <taxon>Sinimarinibacterium</taxon>
    </lineage>
</organism>
<accession>A0A318EFV8</accession>
<sequence>MPLGFLQLMFSHRYNWQSTTEPQRLIHDRLLFQRKRLPTALAHAT</sequence>
<proteinExistence type="predicted"/>
<keyword evidence="2" id="KW-1185">Reference proteome</keyword>
<dbReference type="RefSeq" id="WP_339374053.1">
    <property type="nucleotide sequence ID" value="NZ_CAWNXA010000001.1"/>
</dbReference>
<dbReference type="AlphaFoldDB" id="A0A318EFV8"/>
<dbReference type="Proteomes" id="UP000248330">
    <property type="component" value="Unassembled WGS sequence"/>
</dbReference>
<reference evidence="1 2" key="1">
    <citation type="submission" date="2018-04" db="EMBL/GenBank/DDBJ databases">
        <title>Genomic Encyclopedia of Type Strains, Phase IV (KMG-IV): sequencing the most valuable type-strain genomes for metagenomic binning, comparative biology and taxonomic classification.</title>
        <authorList>
            <person name="Goeker M."/>
        </authorList>
    </citation>
    <scope>NUCLEOTIDE SEQUENCE [LARGE SCALE GENOMIC DNA]</scope>
    <source>
        <strain evidence="1 2">DSM 104150</strain>
    </source>
</reference>
<comment type="caution">
    <text evidence="1">The sequence shown here is derived from an EMBL/GenBank/DDBJ whole genome shotgun (WGS) entry which is preliminary data.</text>
</comment>
<gene>
    <name evidence="1" type="ORF">C8D93_101744</name>
</gene>
<name>A0A318EFV8_9GAMM</name>
<dbReference type="EMBL" id="QICN01000001">
    <property type="protein sequence ID" value="PXV71689.1"/>
    <property type="molecule type" value="Genomic_DNA"/>
</dbReference>
<evidence type="ECO:0000313" key="2">
    <source>
        <dbReference type="Proteomes" id="UP000248330"/>
    </source>
</evidence>
<evidence type="ECO:0000313" key="1">
    <source>
        <dbReference type="EMBL" id="PXV71689.1"/>
    </source>
</evidence>